<accession>A0ABU8UY70</accession>
<evidence type="ECO:0000256" key="8">
    <source>
        <dbReference type="ARBA" id="ARBA00023306"/>
    </source>
</evidence>
<evidence type="ECO:0000256" key="7">
    <source>
        <dbReference type="ARBA" id="ARBA00023172"/>
    </source>
</evidence>
<keyword evidence="2" id="KW-0963">Cytoplasm</keyword>
<gene>
    <name evidence="12" type="ORF">QCL97_003820</name>
</gene>
<dbReference type="Pfam" id="PF00589">
    <property type="entry name" value="Phage_integrase"/>
    <property type="match status" value="1"/>
</dbReference>
<feature type="domain" description="Core-binding (CB)" evidence="11">
    <location>
        <begin position="20"/>
        <end position="124"/>
    </location>
</feature>
<dbReference type="PANTHER" id="PTHR30349">
    <property type="entry name" value="PHAGE INTEGRASE-RELATED"/>
    <property type="match status" value="1"/>
</dbReference>
<sequence>MLPDTFHPPARGPAQLIQAQSDAQAVLTWLAEHADKPATLAGYRKEAERLLLWLNQRRQTLAQMKREDVQDYRRFLASPHPAEQWIGPARPRSHPQWKPFTRPLSPQSVNHSLTVLGAMFSYLNDAGYLNGNPFKLLRRRGGKTQRQEVERFLDAACWQHLQDTLDALPRDTDKEIRHAERARWLFTLLYLTGARRAEAAAARASDLAKRHGNWWWNVLGKGDVAARIPLSDELMAALARYRRSLGLPAEPTSGDDTPLVCRIGAKGRREPLSDKAIYLICKEIFAQALRGAPSEELKNQLRRASTHWLRHTAASHQLEAGVPLLLVSQNLRHASIQTTRRYLHSEEDARHQASQLHKLRHGGKS</sequence>
<dbReference type="InterPro" id="IPR002104">
    <property type="entry name" value="Integrase_catalytic"/>
</dbReference>
<protein>
    <submittedName>
        <fullName evidence="12">Tyrosine-type recombinase/integrase</fullName>
    </submittedName>
</protein>
<dbReference type="PANTHER" id="PTHR30349:SF77">
    <property type="entry name" value="TYROSINE RECOMBINASE XERC"/>
    <property type="match status" value="1"/>
</dbReference>
<keyword evidence="4" id="KW-0159">Chromosome partition</keyword>
<dbReference type="InterPro" id="IPR013762">
    <property type="entry name" value="Integrase-like_cat_sf"/>
</dbReference>
<evidence type="ECO:0000313" key="12">
    <source>
        <dbReference type="EMBL" id="MEJ8673843.1"/>
    </source>
</evidence>
<dbReference type="RefSeq" id="WP_307912073.1">
    <property type="nucleotide sequence ID" value="NZ_JAVFJF020000004.1"/>
</dbReference>
<dbReference type="InterPro" id="IPR011010">
    <property type="entry name" value="DNA_brk_join_enz"/>
</dbReference>
<keyword evidence="8" id="KW-0131">Cell cycle</keyword>
<evidence type="ECO:0000256" key="2">
    <source>
        <dbReference type="ARBA" id="ARBA00022490"/>
    </source>
</evidence>
<evidence type="ECO:0000256" key="3">
    <source>
        <dbReference type="ARBA" id="ARBA00022618"/>
    </source>
</evidence>
<evidence type="ECO:0000313" key="13">
    <source>
        <dbReference type="Proteomes" id="UP001224516"/>
    </source>
</evidence>
<proteinExistence type="predicted"/>
<feature type="domain" description="Tyr recombinase" evidence="10">
    <location>
        <begin position="148"/>
        <end position="357"/>
    </location>
</feature>
<dbReference type="Proteomes" id="UP001224516">
    <property type="component" value="Unassembled WGS sequence"/>
</dbReference>
<keyword evidence="7" id="KW-0233">DNA recombination</keyword>
<evidence type="ECO:0000256" key="9">
    <source>
        <dbReference type="PROSITE-ProRule" id="PRU01248"/>
    </source>
</evidence>
<dbReference type="InterPro" id="IPR010998">
    <property type="entry name" value="Integrase_recombinase_N"/>
</dbReference>
<evidence type="ECO:0000256" key="5">
    <source>
        <dbReference type="ARBA" id="ARBA00022908"/>
    </source>
</evidence>
<evidence type="ECO:0000256" key="4">
    <source>
        <dbReference type="ARBA" id="ARBA00022829"/>
    </source>
</evidence>
<name>A0ABU8UY70_9NEIS</name>
<dbReference type="InterPro" id="IPR050090">
    <property type="entry name" value="Tyrosine_recombinase_XerCD"/>
</dbReference>
<dbReference type="SUPFAM" id="SSF56349">
    <property type="entry name" value="DNA breaking-rejoining enzymes"/>
    <property type="match status" value="1"/>
</dbReference>
<keyword evidence="6 9" id="KW-0238">DNA-binding</keyword>
<dbReference type="Gene3D" id="1.10.150.130">
    <property type="match status" value="1"/>
</dbReference>
<evidence type="ECO:0000259" key="10">
    <source>
        <dbReference type="PROSITE" id="PS51898"/>
    </source>
</evidence>
<evidence type="ECO:0000259" key="11">
    <source>
        <dbReference type="PROSITE" id="PS51900"/>
    </source>
</evidence>
<keyword evidence="5" id="KW-0229">DNA integration</keyword>
<dbReference type="PROSITE" id="PS51900">
    <property type="entry name" value="CB"/>
    <property type="match status" value="1"/>
</dbReference>
<keyword evidence="3" id="KW-0132">Cell division</keyword>
<evidence type="ECO:0000256" key="1">
    <source>
        <dbReference type="ARBA" id="ARBA00004496"/>
    </source>
</evidence>
<keyword evidence="13" id="KW-1185">Reference proteome</keyword>
<comment type="subcellular location">
    <subcellularLocation>
        <location evidence="1">Cytoplasm</location>
    </subcellularLocation>
</comment>
<organism evidence="12 13">
    <name type="scientific">Chromobacterium amazonense</name>
    <dbReference type="NCBI Taxonomy" id="1382803"/>
    <lineage>
        <taxon>Bacteria</taxon>
        <taxon>Pseudomonadati</taxon>
        <taxon>Pseudomonadota</taxon>
        <taxon>Betaproteobacteria</taxon>
        <taxon>Neisseriales</taxon>
        <taxon>Chromobacteriaceae</taxon>
        <taxon>Chromobacterium</taxon>
    </lineage>
</organism>
<dbReference type="PROSITE" id="PS51898">
    <property type="entry name" value="TYR_RECOMBINASE"/>
    <property type="match status" value="1"/>
</dbReference>
<dbReference type="InterPro" id="IPR044068">
    <property type="entry name" value="CB"/>
</dbReference>
<evidence type="ECO:0000256" key="6">
    <source>
        <dbReference type="ARBA" id="ARBA00023125"/>
    </source>
</evidence>
<reference evidence="12 13" key="1">
    <citation type="submission" date="2023-12" db="EMBL/GenBank/DDBJ databases">
        <title>Evaluation and characterization of a potential secondary metabolite violacein from indigenous Chromobacterium amazonense SAM215.</title>
        <authorList>
            <person name="Tarafdar M.R."/>
            <person name="Abedin S.M."/>
            <person name="Atiqua A."/>
            <person name="Saha A."/>
            <person name="Khan S.N."/>
        </authorList>
    </citation>
    <scope>NUCLEOTIDE SEQUENCE [LARGE SCALE GENOMIC DNA]</scope>
    <source>
        <strain evidence="12 13">SAM215</strain>
    </source>
</reference>
<dbReference type="Gene3D" id="1.10.443.10">
    <property type="entry name" value="Intergrase catalytic core"/>
    <property type="match status" value="1"/>
</dbReference>
<comment type="caution">
    <text evidence="12">The sequence shown here is derived from an EMBL/GenBank/DDBJ whole genome shotgun (WGS) entry which is preliminary data.</text>
</comment>
<dbReference type="EMBL" id="JAVFJF020000004">
    <property type="protein sequence ID" value="MEJ8673843.1"/>
    <property type="molecule type" value="Genomic_DNA"/>
</dbReference>